<reference evidence="4" key="1">
    <citation type="submission" date="2023-07" db="EMBL/GenBank/DDBJ databases">
        <title>30 novel species of actinomycetes from the DSMZ collection.</title>
        <authorList>
            <person name="Nouioui I."/>
        </authorList>
    </citation>
    <scope>NUCLEOTIDE SEQUENCE [LARGE SCALE GENOMIC DNA]</scope>
    <source>
        <strain evidence="4">DSM 45834</strain>
    </source>
</reference>
<feature type="transmembrane region" description="Helical" evidence="2">
    <location>
        <begin position="160"/>
        <end position="177"/>
    </location>
</feature>
<organism evidence="3 4">
    <name type="scientific">Pseudonocardia charpentierae</name>
    <dbReference type="NCBI Taxonomy" id="3075545"/>
    <lineage>
        <taxon>Bacteria</taxon>
        <taxon>Bacillati</taxon>
        <taxon>Actinomycetota</taxon>
        <taxon>Actinomycetes</taxon>
        <taxon>Pseudonocardiales</taxon>
        <taxon>Pseudonocardiaceae</taxon>
        <taxon>Pseudonocardia</taxon>
    </lineage>
</organism>
<keyword evidence="4" id="KW-1185">Reference proteome</keyword>
<evidence type="ECO:0000256" key="1">
    <source>
        <dbReference type="SAM" id="MobiDB-lite"/>
    </source>
</evidence>
<feature type="transmembrane region" description="Helical" evidence="2">
    <location>
        <begin position="102"/>
        <end position="123"/>
    </location>
</feature>
<name>A0ABU2NHS2_9PSEU</name>
<dbReference type="RefSeq" id="WP_311560025.1">
    <property type="nucleotide sequence ID" value="NZ_JAVREJ010000034.1"/>
</dbReference>
<keyword evidence="2" id="KW-0812">Transmembrane</keyword>
<proteinExistence type="predicted"/>
<feature type="transmembrane region" description="Helical" evidence="2">
    <location>
        <begin position="31"/>
        <end position="49"/>
    </location>
</feature>
<evidence type="ECO:0000313" key="4">
    <source>
        <dbReference type="Proteomes" id="UP001183202"/>
    </source>
</evidence>
<feature type="transmembrane region" description="Helical" evidence="2">
    <location>
        <begin position="339"/>
        <end position="357"/>
    </location>
</feature>
<feature type="transmembrane region" description="Helical" evidence="2">
    <location>
        <begin position="135"/>
        <end position="154"/>
    </location>
</feature>
<keyword evidence="2" id="KW-0472">Membrane</keyword>
<evidence type="ECO:0000313" key="3">
    <source>
        <dbReference type="EMBL" id="MDT0353512.1"/>
    </source>
</evidence>
<protein>
    <recommendedName>
        <fullName evidence="5">Dolichyl-phosphate-mannose-protein mannosyltransferase</fullName>
    </recommendedName>
</protein>
<dbReference type="EMBL" id="JAVREJ010000034">
    <property type="protein sequence ID" value="MDT0353512.1"/>
    <property type="molecule type" value="Genomic_DNA"/>
</dbReference>
<gene>
    <name evidence="3" type="ORF">RM445_28860</name>
</gene>
<feature type="transmembrane region" description="Helical" evidence="2">
    <location>
        <begin position="273"/>
        <end position="295"/>
    </location>
</feature>
<dbReference type="Proteomes" id="UP001183202">
    <property type="component" value="Unassembled WGS sequence"/>
</dbReference>
<feature type="transmembrane region" description="Helical" evidence="2">
    <location>
        <begin position="307"/>
        <end position="327"/>
    </location>
</feature>
<evidence type="ECO:0000256" key="2">
    <source>
        <dbReference type="SAM" id="Phobius"/>
    </source>
</evidence>
<evidence type="ECO:0008006" key="5">
    <source>
        <dbReference type="Google" id="ProtNLM"/>
    </source>
</evidence>
<sequence length="546" mass="56661">MTLSTSNRHRAVPRRRTARRAPGSSPRLDRLLLDTSLVPLAALAGMLLITRSGGIDDAYISYRYAANLLAGHGLVFNPGERVEGISNPLWTLLLAAGNAVGMPLPVAGHALGVASLVAVVVITRRLALALGSSRGVAVAVATGVALTTDIVAGSTMGLEGALYGALLLAALLVWKGAGRHRIAFAAATCALAATRPEGMVIGALLAAAHLLDVRAPRNARLASAAAGLGGVVALLAARFAYYGQLLPNSVVAKRDGGAFSLRAYLAHAVDGTIYLLLGGGGVIAVVTAALVFWAVQRVVARGADNEAPTWPGPVVPAVLVVGAGFALPLVSGGDWMPHARLVVPYLPIVYALTAVLLSRVDVRRAAAVAAAAPLLMAFVGSHELPLRDDGGANPVVTSRGFDRVGRSLAATGLRDRLVTTDVLGRVGFWAPSVRFHDSLGLTDPQVAHSPTPGSVYGKRNWTHTVALDAAAVLGNDWRNLDAFLRAGPATPYVGLVSTRLTGDRVFVLVDPDVAPRLSAALGDEDARLLPADRALEVWRREVPQGQ</sequence>
<feature type="region of interest" description="Disordered" evidence="1">
    <location>
        <begin position="1"/>
        <end position="25"/>
    </location>
</feature>
<comment type="caution">
    <text evidence="3">The sequence shown here is derived from an EMBL/GenBank/DDBJ whole genome shotgun (WGS) entry which is preliminary data.</text>
</comment>
<feature type="compositionally biased region" description="Basic residues" evidence="1">
    <location>
        <begin position="7"/>
        <end position="19"/>
    </location>
</feature>
<accession>A0ABU2NHS2</accession>
<keyword evidence="2" id="KW-1133">Transmembrane helix</keyword>
<feature type="transmembrane region" description="Helical" evidence="2">
    <location>
        <begin position="221"/>
        <end position="241"/>
    </location>
</feature>